<protein>
    <submittedName>
        <fullName evidence="1">Pentatricopeptide repeat</fullName>
    </submittedName>
</protein>
<evidence type="ECO:0000313" key="1">
    <source>
        <dbReference type="EMBL" id="KAJ4729303.1"/>
    </source>
</evidence>
<sequence>MRRRELVVHLFELCNNTKSLSQLHSQILKAGLAHDSLLATKLNSLYAKYASLQYARKVFDETPHRTVYLYNAMLRSYCKEKQWDNTLYLFNNMISNDFYVREKPDNFTIPIALKACAGLRMLKHGKMVHGFAIKNAKIAFDMFVGSALIEFYSKCGQMGSALKVFKSFLQPDVVLWTSMVTGYEQNGFPEEAVAFFHRMVMMENVSPNQVTLVSLVSACTHLLSVKLGKCVHGFVIRRGLVTDLSLINSLLNLYLKTGSVRNAVDFFREMPEKDVISWSSMVGYYAQNGNAVEALNPFYEMIEKGFEPNAVTIVSALQACGVACNLEEGKKIHKLATKKGCELEVSVSTALIDMYMKCLSPMEAADVFTRMPKKDVVSWASMLSGYALNGMASKSIKVFRDMLSNEIAPDAVAMVKVLASCSELGVLQQAFCLHGYVIRKGFNNNNFIGASLIELYSKCGSIDCAIKIFEGIIDKDVVIWSAMIAGYAVHGQGIEALGVFYQMICSSEVRPNNVTFLSILSACSHSGLVEEGIEIFDMMVHEYGLDLSSEHYGIMVDLLGRRGELNKAMDIIDNMPIPAGPDVWGALLGACRIHHNVKIGELAAKNLFQLDPNHGGYYALLSNLYAVDERWGHVAKLRALVKEKGLKKAFGQSVLEVKNEVHKFVADDRLHFQSKQIRELLRQLEVTMREDVYAAFAELLFHDAETV</sequence>
<comment type="caution">
    <text evidence="1">The sequence shown here is derived from an EMBL/GenBank/DDBJ whole genome shotgun (WGS) entry which is preliminary data.</text>
</comment>
<proteinExistence type="predicted"/>
<name>A0ACC1Z0N1_MELAZ</name>
<evidence type="ECO:0000313" key="2">
    <source>
        <dbReference type="Proteomes" id="UP001164539"/>
    </source>
</evidence>
<reference evidence="1 2" key="1">
    <citation type="journal article" date="2023" name="Science">
        <title>Complex scaffold remodeling in plant triterpene biosynthesis.</title>
        <authorList>
            <person name="De La Pena R."/>
            <person name="Hodgson H."/>
            <person name="Liu J.C."/>
            <person name="Stephenson M.J."/>
            <person name="Martin A.C."/>
            <person name="Owen C."/>
            <person name="Harkess A."/>
            <person name="Leebens-Mack J."/>
            <person name="Jimenez L.E."/>
            <person name="Osbourn A."/>
            <person name="Sattely E.S."/>
        </authorList>
    </citation>
    <scope>NUCLEOTIDE SEQUENCE [LARGE SCALE GENOMIC DNA]</scope>
    <source>
        <strain evidence="2">cv. JPN11</strain>
        <tissue evidence="1">Leaf</tissue>
    </source>
</reference>
<organism evidence="1 2">
    <name type="scientific">Melia azedarach</name>
    <name type="common">Chinaberry tree</name>
    <dbReference type="NCBI Taxonomy" id="155640"/>
    <lineage>
        <taxon>Eukaryota</taxon>
        <taxon>Viridiplantae</taxon>
        <taxon>Streptophyta</taxon>
        <taxon>Embryophyta</taxon>
        <taxon>Tracheophyta</taxon>
        <taxon>Spermatophyta</taxon>
        <taxon>Magnoliopsida</taxon>
        <taxon>eudicotyledons</taxon>
        <taxon>Gunneridae</taxon>
        <taxon>Pentapetalae</taxon>
        <taxon>rosids</taxon>
        <taxon>malvids</taxon>
        <taxon>Sapindales</taxon>
        <taxon>Meliaceae</taxon>
        <taxon>Melia</taxon>
    </lineage>
</organism>
<gene>
    <name evidence="1" type="ORF">OWV82_002106</name>
</gene>
<keyword evidence="2" id="KW-1185">Reference proteome</keyword>
<accession>A0ACC1Z0N1</accession>
<dbReference type="Proteomes" id="UP001164539">
    <property type="component" value="Chromosome 1"/>
</dbReference>
<dbReference type="EMBL" id="CM051394">
    <property type="protein sequence ID" value="KAJ4729303.1"/>
    <property type="molecule type" value="Genomic_DNA"/>
</dbReference>